<dbReference type="SMART" id="SM00184">
    <property type="entry name" value="RING"/>
    <property type="match status" value="1"/>
</dbReference>
<evidence type="ECO:0000256" key="3">
    <source>
        <dbReference type="ARBA" id="ARBA00022490"/>
    </source>
</evidence>
<reference evidence="8" key="1">
    <citation type="submission" date="2023-03" db="UniProtKB">
        <authorList>
            <consortium name="EnsemblPlants"/>
        </authorList>
    </citation>
    <scope>IDENTIFICATION</scope>
</reference>
<dbReference type="GO" id="GO:0005839">
    <property type="term" value="C:proteasome core complex"/>
    <property type="evidence" value="ECO:0007669"/>
    <property type="project" value="InterPro"/>
</dbReference>
<comment type="subunit">
    <text evidence="2">Component of the 20S core complex of the 26S proteasome. The 26S proteasome is composed of a core protease (CP), known as the 20S proteasome, capped at one or both ends by the 19S regulatory particle (RP/PA700). The 20S proteasome core is composed of 28 subunits that are arranged in four stacked rings, resulting in a barrel-shaped structure. The two end rings are each formed by seven alpha subunits, and the two central rings are each formed by seven beta subunits. The catalytic chamber with the active sites is on the inside of the barrel.</text>
</comment>
<evidence type="ECO:0000256" key="1">
    <source>
        <dbReference type="ARBA" id="ARBA00004123"/>
    </source>
</evidence>
<dbReference type="FunFam" id="3.30.40.10:FF:000417">
    <property type="entry name" value="E3 ubiquitin ligase BIG BROTHER-related"/>
    <property type="match status" value="1"/>
</dbReference>
<proteinExistence type="predicted"/>
<protein>
    <recommendedName>
        <fullName evidence="7">RING-type domain-containing protein</fullName>
    </recommendedName>
</protein>
<organism evidence="8">
    <name type="scientific">Cucumis melo</name>
    <name type="common">Muskmelon</name>
    <dbReference type="NCBI Taxonomy" id="3656"/>
    <lineage>
        <taxon>Eukaryota</taxon>
        <taxon>Viridiplantae</taxon>
        <taxon>Streptophyta</taxon>
        <taxon>Embryophyta</taxon>
        <taxon>Tracheophyta</taxon>
        <taxon>Spermatophyta</taxon>
        <taxon>Magnoliopsida</taxon>
        <taxon>eudicotyledons</taxon>
        <taxon>Gunneridae</taxon>
        <taxon>Pentapetalae</taxon>
        <taxon>rosids</taxon>
        <taxon>fabids</taxon>
        <taxon>Cucurbitales</taxon>
        <taxon>Cucurbitaceae</taxon>
        <taxon>Benincaseae</taxon>
        <taxon>Cucumis</taxon>
    </lineage>
</organism>
<dbReference type="SUPFAM" id="SSF57850">
    <property type="entry name" value="RING/U-box"/>
    <property type="match status" value="1"/>
</dbReference>
<evidence type="ECO:0000313" key="8">
    <source>
        <dbReference type="EnsemblPlants" id="MELO3C010635.2.1"/>
    </source>
</evidence>
<dbReference type="PROSITE" id="PS00854">
    <property type="entry name" value="PROTEASOME_BETA_1"/>
    <property type="match status" value="1"/>
</dbReference>
<evidence type="ECO:0000256" key="6">
    <source>
        <dbReference type="SAM" id="MobiDB-lite"/>
    </source>
</evidence>
<keyword evidence="5" id="KW-0479">Metal-binding</keyword>
<accession>A0A9I9CYU7</accession>
<sequence>MSIFEYNGSAVVAMVGKNCFAIASDRRLGVQLQTIATDFQKIYRIHDKLFLGLSGLGTDAQTLFGPYFCQPVIAGLSDEDKPFICTMDSIGAKSCAVRPEAVAGRREQEDNNKQQQQQLPQRISLAYVEQVNTDLIMALAMQQQEHEMAYTTLETIASESEEDESSDSNSNNGLNTNAASQREELICRWAFPDENEYMEGNEDGDYEGSDMDELNEDMEEDEDGDFEGFDLDELTYEELIALGEFIGEEKRGLPINEIPSCLHSSKFQTIENKSGIDRCVICQVEYDDGEELAALPCQHPYHSECIGEWLQIKRVCPICGTEVSSPNGSKNE</sequence>
<evidence type="ECO:0000259" key="7">
    <source>
        <dbReference type="PROSITE" id="PS50089"/>
    </source>
</evidence>
<feature type="compositionally biased region" description="Basic and acidic residues" evidence="6">
    <location>
        <begin position="103"/>
        <end position="112"/>
    </location>
</feature>
<dbReference type="GO" id="GO:0051603">
    <property type="term" value="P:proteolysis involved in protein catabolic process"/>
    <property type="evidence" value="ECO:0007669"/>
    <property type="project" value="InterPro"/>
</dbReference>
<dbReference type="InterPro" id="IPR013083">
    <property type="entry name" value="Znf_RING/FYVE/PHD"/>
</dbReference>
<dbReference type="PANTHER" id="PTHR47530">
    <property type="entry name" value="E3 UBIQUITIN LIGASE BIG BROTHER-RELATED"/>
    <property type="match status" value="1"/>
</dbReference>
<name>A0A9I9CYU7_CUCME</name>
<evidence type="ECO:0000256" key="2">
    <source>
        <dbReference type="ARBA" id="ARBA00011517"/>
    </source>
</evidence>
<dbReference type="EnsemblPlants" id="MELO3C010635.2.1">
    <property type="protein sequence ID" value="MELO3C010635.2.1"/>
    <property type="gene ID" value="MELO3C010635.2"/>
</dbReference>
<dbReference type="GO" id="GO:0008270">
    <property type="term" value="F:zinc ion binding"/>
    <property type="evidence" value="ECO:0007669"/>
    <property type="project" value="UniProtKB-KW"/>
</dbReference>
<keyword evidence="4" id="KW-0647">Proteasome</keyword>
<dbReference type="Gene3D" id="3.60.20.10">
    <property type="entry name" value="Glutamine Phosphoribosylpyrophosphate, subunit 1, domain 1"/>
    <property type="match status" value="1"/>
</dbReference>
<keyword evidence="3" id="KW-0963">Cytoplasm</keyword>
<dbReference type="InterPro" id="IPR043312">
    <property type="entry name" value="AtBBR-like"/>
</dbReference>
<dbReference type="PROSITE" id="PS50089">
    <property type="entry name" value="ZF_RING_2"/>
    <property type="match status" value="1"/>
</dbReference>
<keyword evidence="5" id="KW-0863">Zinc-finger</keyword>
<dbReference type="InterPro" id="IPR001841">
    <property type="entry name" value="Znf_RING"/>
</dbReference>
<dbReference type="SUPFAM" id="SSF56235">
    <property type="entry name" value="N-terminal nucleophile aminohydrolases (Ntn hydrolases)"/>
    <property type="match status" value="1"/>
</dbReference>
<dbReference type="Gramene" id="MELO3C010635.2.1">
    <property type="protein sequence ID" value="MELO3C010635.2.1"/>
    <property type="gene ID" value="MELO3C010635.2"/>
</dbReference>
<dbReference type="InterPro" id="IPR029055">
    <property type="entry name" value="Ntn_hydrolases_N"/>
</dbReference>
<dbReference type="AlphaFoldDB" id="A0A9I9CYU7"/>
<dbReference type="Gene3D" id="3.30.40.10">
    <property type="entry name" value="Zinc/RING finger domain, C3HC4 (zinc finger)"/>
    <property type="match status" value="1"/>
</dbReference>
<dbReference type="GO" id="GO:0005634">
    <property type="term" value="C:nucleus"/>
    <property type="evidence" value="ECO:0007669"/>
    <property type="project" value="UniProtKB-SubCell"/>
</dbReference>
<feature type="region of interest" description="Disordered" evidence="6">
    <location>
        <begin position="157"/>
        <end position="177"/>
    </location>
</feature>
<feature type="region of interest" description="Disordered" evidence="6">
    <location>
        <begin position="101"/>
        <end position="120"/>
    </location>
</feature>
<dbReference type="InterPro" id="IPR016050">
    <property type="entry name" value="Proteasome_bsu_CS"/>
</dbReference>
<dbReference type="InterPro" id="IPR001353">
    <property type="entry name" value="Proteasome_sua/b"/>
</dbReference>
<dbReference type="Pfam" id="PF00227">
    <property type="entry name" value="Proteasome"/>
    <property type="match status" value="1"/>
</dbReference>
<feature type="domain" description="RING-type" evidence="7">
    <location>
        <begin position="279"/>
        <end position="319"/>
    </location>
</feature>
<keyword evidence="5" id="KW-0862">Zinc</keyword>
<dbReference type="Pfam" id="PF13639">
    <property type="entry name" value="zf-RING_2"/>
    <property type="match status" value="1"/>
</dbReference>
<comment type="subcellular location">
    <subcellularLocation>
        <location evidence="1">Nucleus</location>
    </subcellularLocation>
</comment>
<evidence type="ECO:0000256" key="5">
    <source>
        <dbReference type="PROSITE-ProRule" id="PRU00175"/>
    </source>
</evidence>
<evidence type="ECO:0000256" key="4">
    <source>
        <dbReference type="ARBA" id="ARBA00022942"/>
    </source>
</evidence>
<dbReference type="PANTHER" id="PTHR47530:SF4">
    <property type="entry name" value="E3 UBIQUITIN LIGASE BIG BROTHER-RELATED"/>
    <property type="match status" value="1"/>
</dbReference>